<gene>
    <name evidence="4" type="primary">whiA</name>
    <name evidence="7" type="ORF">NCTC10184_00218</name>
</gene>
<comment type="function">
    <text evidence="4">Involved in cell division and chromosome segregation.</text>
</comment>
<evidence type="ECO:0000313" key="8">
    <source>
        <dbReference type="Proteomes" id="UP000290876"/>
    </source>
</evidence>
<dbReference type="Pfam" id="PF14527">
    <property type="entry name" value="LAGLIDADG_WhiA"/>
    <property type="match status" value="1"/>
</dbReference>
<evidence type="ECO:0000259" key="6">
    <source>
        <dbReference type="Pfam" id="PF14527"/>
    </source>
</evidence>
<accession>A0A449B9Y5</accession>
<dbReference type="InterPro" id="IPR027434">
    <property type="entry name" value="Homing_endonucl"/>
</dbReference>
<feature type="domain" description="WhiA LAGLIDADG-like" evidence="6">
    <location>
        <begin position="93"/>
        <end position="184"/>
    </location>
</feature>
<dbReference type="PANTHER" id="PTHR37307:SF1">
    <property type="entry name" value="CELL DIVISION PROTEIN WHIA-RELATED"/>
    <property type="match status" value="1"/>
</dbReference>
<evidence type="ECO:0000256" key="2">
    <source>
        <dbReference type="ARBA" id="ARBA00023125"/>
    </source>
</evidence>
<evidence type="ECO:0000256" key="1">
    <source>
        <dbReference type="ARBA" id="ARBA00022618"/>
    </source>
</evidence>
<evidence type="ECO:0000256" key="4">
    <source>
        <dbReference type="HAMAP-Rule" id="MF_01420"/>
    </source>
</evidence>
<keyword evidence="2 4" id="KW-0238">DNA-binding</keyword>
<organism evidence="7 8">
    <name type="scientific">Mycoplasmopsis columbinasalis</name>
    <dbReference type="NCBI Taxonomy" id="114880"/>
    <lineage>
        <taxon>Bacteria</taxon>
        <taxon>Bacillati</taxon>
        <taxon>Mycoplasmatota</taxon>
        <taxon>Mycoplasmoidales</taxon>
        <taxon>Metamycoplasmataceae</taxon>
        <taxon>Mycoplasmopsis</taxon>
    </lineage>
</organism>
<feature type="domain" description="Sporulation regulator WhiA C-terminal" evidence="5">
    <location>
        <begin position="188"/>
        <end position="273"/>
    </location>
</feature>
<dbReference type="InterPro" id="IPR039518">
    <property type="entry name" value="WhiA_LAGLIDADG_dom"/>
</dbReference>
<reference evidence="7 8" key="1">
    <citation type="submission" date="2019-01" db="EMBL/GenBank/DDBJ databases">
        <authorList>
            <consortium name="Pathogen Informatics"/>
        </authorList>
    </citation>
    <scope>NUCLEOTIDE SEQUENCE [LARGE SCALE GENOMIC DNA]</scope>
    <source>
        <strain evidence="7 8">NCTC10184</strain>
    </source>
</reference>
<evidence type="ECO:0000259" key="5">
    <source>
        <dbReference type="Pfam" id="PF02650"/>
    </source>
</evidence>
<dbReference type="NCBIfam" id="TIGR00647">
    <property type="entry name" value="DNA_bind_WhiA"/>
    <property type="match status" value="1"/>
</dbReference>
<evidence type="ECO:0000313" key="7">
    <source>
        <dbReference type="EMBL" id="VEU78003.1"/>
    </source>
</evidence>
<keyword evidence="8" id="KW-1185">Reference proteome</keyword>
<dbReference type="KEGG" id="mcob:NCTC10184_00218"/>
<comment type="similarity">
    <text evidence="4">Belongs to the WhiA family.</text>
</comment>
<proteinExistence type="inferred from homology"/>
<dbReference type="PANTHER" id="PTHR37307">
    <property type="entry name" value="CELL DIVISION PROTEIN WHIA-RELATED"/>
    <property type="match status" value="1"/>
</dbReference>
<keyword evidence="3 4" id="KW-0131">Cell cycle</keyword>
<dbReference type="Proteomes" id="UP000290876">
    <property type="component" value="Chromosome"/>
</dbReference>
<dbReference type="GO" id="GO:0051301">
    <property type="term" value="P:cell division"/>
    <property type="evidence" value="ECO:0007669"/>
    <property type="project" value="UniProtKB-UniRule"/>
</dbReference>
<evidence type="ECO:0000256" key="3">
    <source>
        <dbReference type="ARBA" id="ARBA00023306"/>
    </source>
</evidence>
<dbReference type="RefSeq" id="WP_129622856.1">
    <property type="nucleotide sequence ID" value="NZ_LR215043.1"/>
</dbReference>
<dbReference type="HAMAP" id="MF_01420">
    <property type="entry name" value="HTH_type_WhiA"/>
    <property type="match status" value="1"/>
</dbReference>
<dbReference type="EMBL" id="LR215043">
    <property type="protein sequence ID" value="VEU78003.1"/>
    <property type="molecule type" value="Genomic_DNA"/>
</dbReference>
<dbReference type="GO" id="GO:0043937">
    <property type="term" value="P:regulation of sporulation"/>
    <property type="evidence" value="ECO:0007669"/>
    <property type="project" value="InterPro"/>
</dbReference>
<keyword evidence="1 4" id="KW-0132">Cell division</keyword>
<name>A0A449B9Y5_9BACT</name>
<dbReference type="InterPro" id="IPR003802">
    <property type="entry name" value="Sporulation_regulator_WhiA"/>
</dbReference>
<dbReference type="AlphaFoldDB" id="A0A449B9Y5"/>
<dbReference type="SUPFAM" id="SSF55608">
    <property type="entry name" value="Homing endonucleases"/>
    <property type="match status" value="1"/>
</dbReference>
<sequence length="279" mass="32990">MTQTINFTRKVKIELFQKTKPSAKNFDFLLGFLWAKSQLDLEKNIFLIIKDELTKEKLLAFLKELKIEHQIENSNLIIFKNQIDFQTQINNLSNFFAGFFCGGGTISDFKHTSYHLELSSYYEQFIDLVLEKLNKYNFGFQKISYRQKYLIYLKKHEKIADFLKAIEARNAYFEFEEEKIKRDFYNNINRIDNIDFSNINRIANANGRHIDNINLIFAKNLESKFSQHQLKAFEIVLANPGESLQSLSEIMIKNGIKITRSGLNHWLRKLDEVVKEFKN</sequence>
<dbReference type="InterPro" id="IPR023054">
    <property type="entry name" value="Sporulation_regulator_WhiA_C"/>
</dbReference>
<dbReference type="GO" id="GO:0003677">
    <property type="term" value="F:DNA binding"/>
    <property type="evidence" value="ECO:0007669"/>
    <property type="project" value="UniProtKB-UniRule"/>
</dbReference>
<protein>
    <recommendedName>
        <fullName evidence="4">Probable cell division protein WhiA</fullName>
    </recommendedName>
</protein>
<dbReference type="OrthoDB" id="401278at2"/>
<dbReference type="Pfam" id="PF02650">
    <property type="entry name" value="HTH_WhiA"/>
    <property type="match status" value="1"/>
</dbReference>
<dbReference type="Gene3D" id="3.10.28.10">
    <property type="entry name" value="Homing endonucleases"/>
    <property type="match status" value="1"/>
</dbReference>